<accession>A0A6A6P9Y0</accession>
<dbReference type="PANTHER" id="PTHR35006:SF2">
    <property type="entry name" value="GLYOXALASE FAMILY PROTEIN (AFU_ORTHOLOGUE AFUA_5G14830)"/>
    <property type="match status" value="1"/>
</dbReference>
<evidence type="ECO:0000259" key="1">
    <source>
        <dbReference type="PROSITE" id="PS51819"/>
    </source>
</evidence>
<gene>
    <name evidence="2" type="ORF">BDY21DRAFT_418738</name>
</gene>
<dbReference type="SUPFAM" id="SSF54593">
    <property type="entry name" value="Glyoxalase/Bleomycin resistance protein/Dihydroxybiphenyl dioxygenase"/>
    <property type="match status" value="1"/>
</dbReference>
<organism evidence="2 3">
    <name type="scientific">Lineolata rhizophorae</name>
    <dbReference type="NCBI Taxonomy" id="578093"/>
    <lineage>
        <taxon>Eukaryota</taxon>
        <taxon>Fungi</taxon>
        <taxon>Dikarya</taxon>
        <taxon>Ascomycota</taxon>
        <taxon>Pezizomycotina</taxon>
        <taxon>Dothideomycetes</taxon>
        <taxon>Dothideomycetes incertae sedis</taxon>
        <taxon>Lineolatales</taxon>
        <taxon>Lineolataceae</taxon>
        <taxon>Lineolata</taxon>
    </lineage>
</organism>
<dbReference type="InterPro" id="IPR029068">
    <property type="entry name" value="Glyas_Bleomycin-R_OHBP_Dase"/>
</dbReference>
<dbReference type="GO" id="GO:0051213">
    <property type="term" value="F:dioxygenase activity"/>
    <property type="evidence" value="ECO:0007669"/>
    <property type="project" value="UniProtKB-KW"/>
</dbReference>
<dbReference type="OrthoDB" id="10249419at2759"/>
<dbReference type="Gene3D" id="3.10.180.10">
    <property type="entry name" value="2,3-Dihydroxybiphenyl 1,2-Dioxygenase, domain 1"/>
    <property type="match status" value="1"/>
</dbReference>
<reference evidence="2" key="1">
    <citation type="journal article" date="2020" name="Stud. Mycol.">
        <title>101 Dothideomycetes genomes: a test case for predicting lifestyles and emergence of pathogens.</title>
        <authorList>
            <person name="Haridas S."/>
            <person name="Albert R."/>
            <person name="Binder M."/>
            <person name="Bloem J."/>
            <person name="Labutti K."/>
            <person name="Salamov A."/>
            <person name="Andreopoulos B."/>
            <person name="Baker S."/>
            <person name="Barry K."/>
            <person name="Bills G."/>
            <person name="Bluhm B."/>
            <person name="Cannon C."/>
            <person name="Castanera R."/>
            <person name="Culley D."/>
            <person name="Daum C."/>
            <person name="Ezra D."/>
            <person name="Gonzalez J."/>
            <person name="Henrissat B."/>
            <person name="Kuo A."/>
            <person name="Liang C."/>
            <person name="Lipzen A."/>
            <person name="Lutzoni F."/>
            <person name="Magnuson J."/>
            <person name="Mondo S."/>
            <person name="Nolan M."/>
            <person name="Ohm R."/>
            <person name="Pangilinan J."/>
            <person name="Park H.-J."/>
            <person name="Ramirez L."/>
            <person name="Alfaro M."/>
            <person name="Sun H."/>
            <person name="Tritt A."/>
            <person name="Yoshinaga Y."/>
            <person name="Zwiers L.-H."/>
            <person name="Turgeon B."/>
            <person name="Goodwin S."/>
            <person name="Spatafora J."/>
            <person name="Crous P."/>
            <person name="Grigoriev I."/>
        </authorList>
    </citation>
    <scope>NUCLEOTIDE SEQUENCE</scope>
    <source>
        <strain evidence="2">ATCC 16933</strain>
    </source>
</reference>
<dbReference type="Pfam" id="PF00903">
    <property type="entry name" value="Glyoxalase"/>
    <property type="match status" value="1"/>
</dbReference>
<dbReference type="PROSITE" id="PS51819">
    <property type="entry name" value="VOC"/>
    <property type="match status" value="1"/>
</dbReference>
<name>A0A6A6P9Y0_9PEZI</name>
<dbReference type="InterPro" id="IPR037523">
    <property type="entry name" value="VOC_core"/>
</dbReference>
<feature type="domain" description="VOC" evidence="1">
    <location>
        <begin position="1"/>
        <end position="124"/>
    </location>
</feature>
<dbReference type="PANTHER" id="PTHR35006">
    <property type="entry name" value="GLYOXALASE FAMILY PROTEIN (AFU_ORTHOLOGUE AFUA_5G14830)"/>
    <property type="match status" value="1"/>
</dbReference>
<proteinExistence type="predicted"/>
<dbReference type="EMBL" id="MU001672">
    <property type="protein sequence ID" value="KAF2460755.1"/>
    <property type="molecule type" value="Genomic_DNA"/>
</dbReference>
<keyword evidence="2" id="KW-0223">Dioxygenase</keyword>
<keyword evidence="2" id="KW-0560">Oxidoreductase</keyword>
<evidence type="ECO:0000313" key="3">
    <source>
        <dbReference type="Proteomes" id="UP000799766"/>
    </source>
</evidence>
<dbReference type="AlphaFoldDB" id="A0A6A6P9Y0"/>
<sequence length="125" mass="13877">MIEHAGLPIPAAQFDDMVAFFEAVLAPLGYSKMMEFPGRAVCLGTSSERDWWLVKNEDGSRVAKGLHFAFRAGDKKAVEEFYRIALEKGAKDNGEPGIREQYAPNYYAAFVRDPTGNNIEAVCKV</sequence>
<keyword evidence="3" id="KW-1185">Reference proteome</keyword>
<evidence type="ECO:0000313" key="2">
    <source>
        <dbReference type="EMBL" id="KAF2460755.1"/>
    </source>
</evidence>
<dbReference type="Proteomes" id="UP000799766">
    <property type="component" value="Unassembled WGS sequence"/>
</dbReference>
<dbReference type="CDD" id="cd07262">
    <property type="entry name" value="VOC_like"/>
    <property type="match status" value="1"/>
</dbReference>
<dbReference type="InterPro" id="IPR004360">
    <property type="entry name" value="Glyas_Fos-R_dOase_dom"/>
</dbReference>
<protein>
    <submittedName>
        <fullName evidence="2">Glyoxalase/bleomycin resistance protein/dioxygenase</fullName>
    </submittedName>
</protein>